<gene>
    <name evidence="6" type="ORF">H8Q88_16620</name>
</gene>
<evidence type="ECO:0000313" key="6">
    <source>
        <dbReference type="EMBL" id="MBC5852529.1"/>
    </source>
</evidence>
<evidence type="ECO:0000256" key="1">
    <source>
        <dbReference type="ARBA" id="ARBA00007365"/>
    </source>
</evidence>
<dbReference type="GO" id="GO:0003755">
    <property type="term" value="F:peptidyl-prolyl cis-trans isomerase activity"/>
    <property type="evidence" value="ECO:0007669"/>
    <property type="project" value="UniProtKB-UniRule"/>
</dbReference>
<proteinExistence type="inferred from homology"/>
<keyword evidence="7" id="KW-1185">Reference proteome</keyword>
<dbReference type="PROSITE" id="PS00170">
    <property type="entry name" value="CSA_PPIASE_1"/>
    <property type="match status" value="1"/>
</dbReference>
<comment type="caution">
    <text evidence="6">The sequence shown here is derived from an EMBL/GenBank/DDBJ whole genome shotgun (WGS) entry which is preliminary data.</text>
</comment>
<evidence type="ECO:0000256" key="3">
    <source>
        <dbReference type="ARBA" id="ARBA00023235"/>
    </source>
</evidence>
<comment type="catalytic activity">
    <reaction evidence="4">
        <text>[protein]-peptidylproline (omega=180) = [protein]-peptidylproline (omega=0)</text>
        <dbReference type="Rhea" id="RHEA:16237"/>
        <dbReference type="Rhea" id="RHEA-COMP:10747"/>
        <dbReference type="Rhea" id="RHEA-COMP:10748"/>
        <dbReference type="ChEBI" id="CHEBI:83833"/>
        <dbReference type="ChEBI" id="CHEBI:83834"/>
        <dbReference type="EC" id="5.2.1.8"/>
    </reaction>
</comment>
<protein>
    <recommendedName>
        <fullName evidence="4">Peptidyl-prolyl cis-trans isomerase</fullName>
        <shortName evidence="4">PPIase</shortName>
        <ecNumber evidence="4">5.2.1.8</ecNumber>
    </recommendedName>
</protein>
<dbReference type="RefSeq" id="WP_187026895.1">
    <property type="nucleotide sequence ID" value="NZ_JACRUP010000014.1"/>
</dbReference>
<accession>A0A9X0UJZ7</accession>
<feature type="signal peptide" evidence="4">
    <location>
        <begin position="1"/>
        <end position="19"/>
    </location>
</feature>
<sequence length="183" mass="20179">MVKKIAAAILTMFSITVWAEPQIKFETSIGDFIVELDSQLAPITSENFLHYVQDGSYIGSQFHRVIPGFMAQGGGFDAKLEPLKTHPPIINEARNGLRNDTATIAMARTANPNSATRQFFINLADNQFLNPTQRQEGYAVFGKVISGFETIQMMAKQPTRTIGHLNDVPVTPIVITNVTVIVD</sequence>
<dbReference type="PRINTS" id="PR00153">
    <property type="entry name" value="CSAPPISMRASE"/>
</dbReference>
<dbReference type="InterPro" id="IPR044665">
    <property type="entry name" value="E_coli_cyclophilin_A-like"/>
</dbReference>
<keyword evidence="3 4" id="KW-0413">Isomerase</keyword>
<feature type="chain" id="PRO_5041019604" description="Peptidyl-prolyl cis-trans isomerase" evidence="4">
    <location>
        <begin position="20"/>
        <end position="183"/>
    </location>
</feature>
<dbReference type="EC" id="5.2.1.8" evidence="4"/>
<feature type="domain" description="PPIase cyclophilin-type" evidence="5">
    <location>
        <begin position="26"/>
        <end position="180"/>
    </location>
</feature>
<evidence type="ECO:0000256" key="4">
    <source>
        <dbReference type="RuleBase" id="RU363019"/>
    </source>
</evidence>
<comment type="similarity">
    <text evidence="1 4">Belongs to the cyclophilin-type PPIase family.</text>
</comment>
<comment type="function">
    <text evidence="4">PPIases accelerate the folding of proteins. It catalyzes the cis-trans isomerization of proline imidic peptide bonds in oligopeptides.</text>
</comment>
<evidence type="ECO:0000259" key="5">
    <source>
        <dbReference type="PROSITE" id="PS50072"/>
    </source>
</evidence>
<evidence type="ECO:0000313" key="7">
    <source>
        <dbReference type="Proteomes" id="UP000615796"/>
    </source>
</evidence>
<dbReference type="PANTHER" id="PTHR43246">
    <property type="entry name" value="PEPTIDYL-PROLYL CIS-TRANS ISOMERASE CYP38, CHLOROPLASTIC"/>
    <property type="match status" value="1"/>
</dbReference>
<evidence type="ECO:0000256" key="2">
    <source>
        <dbReference type="ARBA" id="ARBA00023110"/>
    </source>
</evidence>
<dbReference type="InterPro" id="IPR020892">
    <property type="entry name" value="Cyclophilin-type_PPIase_CS"/>
</dbReference>
<dbReference type="SUPFAM" id="SSF50891">
    <property type="entry name" value="Cyclophilin-like"/>
    <property type="match status" value="1"/>
</dbReference>
<keyword evidence="4" id="KW-0732">Signal</keyword>
<dbReference type="EMBL" id="JACRUP010000014">
    <property type="protein sequence ID" value="MBC5852529.1"/>
    <property type="molecule type" value="Genomic_DNA"/>
</dbReference>
<reference evidence="6" key="1">
    <citation type="submission" date="2020-08" db="EMBL/GenBank/DDBJ databases">
        <title>Genome Sequencing and Pan-Genome Analysis of Migratory bird Vibrio Strains, Inner Mongolia.</title>
        <authorList>
            <person name="Zheng L."/>
        </authorList>
    </citation>
    <scope>NUCLEOTIDE SEQUENCE</scope>
    <source>
        <strain evidence="6">M13F</strain>
    </source>
</reference>
<dbReference type="GO" id="GO:0006457">
    <property type="term" value="P:protein folding"/>
    <property type="evidence" value="ECO:0007669"/>
    <property type="project" value="InterPro"/>
</dbReference>
<dbReference type="InterPro" id="IPR029000">
    <property type="entry name" value="Cyclophilin-like_dom_sf"/>
</dbReference>
<dbReference type="Pfam" id="PF00160">
    <property type="entry name" value="Pro_isomerase"/>
    <property type="match status" value="1"/>
</dbReference>
<dbReference type="Gene3D" id="2.40.100.10">
    <property type="entry name" value="Cyclophilin-like"/>
    <property type="match status" value="1"/>
</dbReference>
<organism evidence="6 7">
    <name type="scientific">Vibrio metschnikovii</name>
    <dbReference type="NCBI Taxonomy" id="28172"/>
    <lineage>
        <taxon>Bacteria</taxon>
        <taxon>Pseudomonadati</taxon>
        <taxon>Pseudomonadota</taxon>
        <taxon>Gammaproteobacteria</taxon>
        <taxon>Vibrionales</taxon>
        <taxon>Vibrionaceae</taxon>
        <taxon>Vibrio</taxon>
    </lineage>
</organism>
<name>A0A9X0UJZ7_VIBME</name>
<dbReference type="Proteomes" id="UP000615796">
    <property type="component" value="Unassembled WGS sequence"/>
</dbReference>
<dbReference type="AlphaFoldDB" id="A0A9X0UJZ7"/>
<dbReference type="InterPro" id="IPR002130">
    <property type="entry name" value="Cyclophilin-type_PPIase_dom"/>
</dbReference>
<keyword evidence="2 4" id="KW-0697">Rotamase</keyword>
<dbReference type="PROSITE" id="PS50072">
    <property type="entry name" value="CSA_PPIASE_2"/>
    <property type="match status" value="1"/>
</dbReference>